<reference evidence="2 3" key="1">
    <citation type="submission" date="2023-11" db="EMBL/GenBank/DDBJ databases">
        <title>Halocaridina rubra genome assembly.</title>
        <authorList>
            <person name="Smith C."/>
        </authorList>
    </citation>
    <scope>NUCLEOTIDE SEQUENCE [LARGE SCALE GENOMIC DNA]</scope>
    <source>
        <strain evidence="2">EP-1</strain>
        <tissue evidence="2">Whole</tissue>
    </source>
</reference>
<dbReference type="Proteomes" id="UP001381693">
    <property type="component" value="Unassembled WGS sequence"/>
</dbReference>
<proteinExistence type="predicted"/>
<accession>A0AAN8WWN2</accession>
<feature type="region of interest" description="Disordered" evidence="1">
    <location>
        <begin position="127"/>
        <end position="173"/>
    </location>
</feature>
<keyword evidence="3" id="KW-1185">Reference proteome</keyword>
<feature type="compositionally biased region" description="Acidic residues" evidence="1">
    <location>
        <begin position="162"/>
        <end position="173"/>
    </location>
</feature>
<protein>
    <submittedName>
        <fullName evidence="2">Uncharacterized protein</fullName>
    </submittedName>
</protein>
<feature type="compositionally biased region" description="Acidic residues" evidence="1">
    <location>
        <begin position="138"/>
        <end position="151"/>
    </location>
</feature>
<dbReference type="AlphaFoldDB" id="A0AAN8WWN2"/>
<comment type="caution">
    <text evidence="2">The sequence shown here is derived from an EMBL/GenBank/DDBJ whole genome shotgun (WGS) entry which is preliminary data.</text>
</comment>
<organism evidence="2 3">
    <name type="scientific">Halocaridina rubra</name>
    <name type="common">Hawaiian red shrimp</name>
    <dbReference type="NCBI Taxonomy" id="373956"/>
    <lineage>
        <taxon>Eukaryota</taxon>
        <taxon>Metazoa</taxon>
        <taxon>Ecdysozoa</taxon>
        <taxon>Arthropoda</taxon>
        <taxon>Crustacea</taxon>
        <taxon>Multicrustacea</taxon>
        <taxon>Malacostraca</taxon>
        <taxon>Eumalacostraca</taxon>
        <taxon>Eucarida</taxon>
        <taxon>Decapoda</taxon>
        <taxon>Pleocyemata</taxon>
        <taxon>Caridea</taxon>
        <taxon>Atyoidea</taxon>
        <taxon>Atyidae</taxon>
        <taxon>Halocaridina</taxon>
    </lineage>
</organism>
<evidence type="ECO:0000313" key="2">
    <source>
        <dbReference type="EMBL" id="KAK7071756.1"/>
    </source>
</evidence>
<sequence>MANCIVQLHCMTGCDANSSFYGKDNLDLDEEVVEDLFEFTRHVIYGNHKSKSMAEAHTKNWKSMKNKLLLFLPPNEDSLCQHCLHANYLAYLVRHPSLKHHPSPIGHAWELVDGCCLPVCHTQTALPKHLPVPSPTEASEEDESDYDDGKDDDVQGRKGYSPEDDNLESSDVD</sequence>
<name>A0AAN8WWN2_HALRR</name>
<evidence type="ECO:0000313" key="3">
    <source>
        <dbReference type="Proteomes" id="UP001381693"/>
    </source>
</evidence>
<gene>
    <name evidence="2" type="ORF">SK128_013150</name>
</gene>
<evidence type="ECO:0000256" key="1">
    <source>
        <dbReference type="SAM" id="MobiDB-lite"/>
    </source>
</evidence>
<dbReference type="EMBL" id="JAXCGZ010013970">
    <property type="protein sequence ID" value="KAK7071756.1"/>
    <property type="molecule type" value="Genomic_DNA"/>
</dbReference>